<comment type="function">
    <text evidence="7">Catalyzes the excision of an oxidatively damaged form of guanine (7,8-dihydro-8-oxoguanine = 8-oxoG) from DNA. Also cleaves the DNA backbone at apurinic/apyrimidinic sites (AP sites).</text>
</comment>
<keyword evidence="6 7" id="KW-0326">Glycosidase</keyword>
<dbReference type="GO" id="GO:0140078">
    <property type="term" value="F:class I DNA-(apurinic or apyrimidinic site) endonuclease activity"/>
    <property type="evidence" value="ECO:0007669"/>
    <property type="project" value="UniProtKB-EC"/>
</dbReference>
<keyword evidence="1 7" id="KW-0227">DNA damage</keyword>
<reference evidence="9 10" key="1">
    <citation type="submission" date="2006-10" db="EMBL/GenBank/DDBJ databases">
        <title>Complete sequence of Methanosaeta thermophila PT.</title>
        <authorList>
            <consortium name="US DOE Joint Genome Institute"/>
            <person name="Copeland A."/>
            <person name="Lucas S."/>
            <person name="Lapidus A."/>
            <person name="Barry K."/>
            <person name="Detter J.C."/>
            <person name="Glavina del Rio T."/>
            <person name="Hammon N."/>
            <person name="Israni S."/>
            <person name="Pitluck S."/>
            <person name="Chain P."/>
            <person name="Malfatti S."/>
            <person name="Shin M."/>
            <person name="Vergez L."/>
            <person name="Schmutz J."/>
            <person name="Larimer F."/>
            <person name="Land M."/>
            <person name="Hauser L."/>
            <person name="Kyrpides N."/>
            <person name="Kim E."/>
            <person name="Smith K.S."/>
            <person name="Ingram-Smith C."/>
            <person name="Richardson P."/>
        </authorList>
    </citation>
    <scope>NUCLEOTIDE SEQUENCE [LARGE SCALE GENOMIC DNA]</scope>
    <source>
        <strain evidence="10">DSM 6194 / JCM 14653 / NBRC 101360 / PT</strain>
    </source>
</reference>
<accession>A0B5Z0</accession>
<dbReference type="EC" id="3.2.2.-" evidence="7"/>
<feature type="active site" evidence="7">
    <location>
        <position position="136"/>
    </location>
</feature>
<dbReference type="Proteomes" id="UP000000674">
    <property type="component" value="Chromosome"/>
</dbReference>
<dbReference type="RefSeq" id="WP_011695513.1">
    <property type="nucleotide sequence ID" value="NC_008553.1"/>
</dbReference>
<comment type="similarity">
    <text evidence="7">Belongs to the type-2 OGG1 family.</text>
</comment>
<dbReference type="SMART" id="SM00478">
    <property type="entry name" value="ENDO3c"/>
    <property type="match status" value="1"/>
</dbReference>
<sequence length="215" mass="25143">MSTHEIEQLKELHRKLEDVVEARLREFDQLWLDADEERLFEELVFCLLTPQSRARSCWAAVEKLSSMGELRCPVPARIQMELKGVRFSRRKAEYICMARDLFMLDGMLSVRARIDPENLFQTREWLVGNVKGMGYKEASHFLRNIGLGRDLAILDRHILKSLVRYGVVPDYPRSLSRSRYLKIESEMSDFARSIDIPMAHLDMVLWYMGAGEVFK</sequence>
<feature type="site" description="Important for guanine/8-oxoguanine distinction" evidence="7">
    <location>
        <position position="215"/>
    </location>
</feature>
<feature type="domain" description="HhH-GPD" evidence="8">
    <location>
        <begin position="48"/>
        <end position="209"/>
    </location>
</feature>
<dbReference type="EMBL" id="CP000477">
    <property type="protein sequence ID" value="ABK14114.1"/>
    <property type="molecule type" value="Genomic_DNA"/>
</dbReference>
<evidence type="ECO:0000256" key="5">
    <source>
        <dbReference type="ARBA" id="ARBA00023268"/>
    </source>
</evidence>
<dbReference type="InterPro" id="IPR023170">
    <property type="entry name" value="HhH_base_excis_C"/>
</dbReference>
<dbReference type="STRING" id="349307.Mthe_0319"/>
<name>A0B5Z0_METTP</name>
<gene>
    <name evidence="7" type="primary">ogg</name>
    <name evidence="9" type="ordered locus">Mthe_0319</name>
</gene>
<keyword evidence="2 7" id="KW-0378">Hydrolase</keyword>
<dbReference type="NCBIfam" id="NF002305">
    <property type="entry name" value="PRK01229.1"/>
    <property type="match status" value="1"/>
</dbReference>
<organism evidence="9 10">
    <name type="scientific">Methanothrix thermoacetophila (strain DSM 6194 / JCM 14653 / NBRC 101360 / PT)</name>
    <name type="common">Methanosaeta thermophila</name>
    <dbReference type="NCBI Taxonomy" id="349307"/>
    <lineage>
        <taxon>Archaea</taxon>
        <taxon>Methanobacteriati</taxon>
        <taxon>Methanobacteriota</taxon>
        <taxon>Stenosarchaea group</taxon>
        <taxon>Methanomicrobia</taxon>
        <taxon>Methanotrichales</taxon>
        <taxon>Methanotrichaceae</taxon>
        <taxon>Methanothrix</taxon>
    </lineage>
</organism>
<dbReference type="Gene3D" id="1.10.340.30">
    <property type="entry name" value="Hypothetical protein, domain 2"/>
    <property type="match status" value="1"/>
</dbReference>
<evidence type="ECO:0000256" key="4">
    <source>
        <dbReference type="ARBA" id="ARBA00023239"/>
    </source>
</evidence>
<evidence type="ECO:0000313" key="10">
    <source>
        <dbReference type="Proteomes" id="UP000000674"/>
    </source>
</evidence>
<dbReference type="HOGENOM" id="CLU_104937_0_0_2"/>
<evidence type="ECO:0000313" key="9">
    <source>
        <dbReference type="EMBL" id="ABK14114.1"/>
    </source>
</evidence>
<dbReference type="AlphaFoldDB" id="A0B5Z0"/>
<dbReference type="InterPro" id="IPR003265">
    <property type="entry name" value="HhH-GPD_domain"/>
</dbReference>
<evidence type="ECO:0000256" key="3">
    <source>
        <dbReference type="ARBA" id="ARBA00023204"/>
    </source>
</evidence>
<evidence type="ECO:0000256" key="6">
    <source>
        <dbReference type="ARBA" id="ARBA00023295"/>
    </source>
</evidence>
<dbReference type="GeneID" id="4463297"/>
<dbReference type="GO" id="GO:0016799">
    <property type="term" value="F:hydrolase activity, hydrolyzing N-glycosyl compounds"/>
    <property type="evidence" value="ECO:0007669"/>
    <property type="project" value="UniProtKB-UniRule"/>
</dbReference>
<dbReference type="InterPro" id="IPR012092">
    <property type="entry name" value="DNA_glyclase/AP_lyase_Ogg"/>
</dbReference>
<dbReference type="EC" id="4.2.99.18" evidence="7"/>
<dbReference type="InterPro" id="IPR011257">
    <property type="entry name" value="DNA_glycosylase"/>
</dbReference>
<evidence type="ECO:0000256" key="7">
    <source>
        <dbReference type="HAMAP-Rule" id="MF_00241"/>
    </source>
</evidence>
<comment type="catalytic activity">
    <reaction evidence="7">
        <text>2'-deoxyribonucleotide-(2'-deoxyribose 5'-phosphate)-2'-deoxyribonucleotide-DNA = a 3'-end 2'-deoxyribonucleotide-(2,3-dehydro-2,3-deoxyribose 5'-phosphate)-DNA + a 5'-end 5'-phospho-2'-deoxyribonucleoside-DNA + H(+)</text>
        <dbReference type="Rhea" id="RHEA:66592"/>
        <dbReference type="Rhea" id="RHEA-COMP:13180"/>
        <dbReference type="Rhea" id="RHEA-COMP:16897"/>
        <dbReference type="Rhea" id="RHEA-COMP:17067"/>
        <dbReference type="ChEBI" id="CHEBI:15378"/>
        <dbReference type="ChEBI" id="CHEBI:136412"/>
        <dbReference type="ChEBI" id="CHEBI:157695"/>
        <dbReference type="ChEBI" id="CHEBI:167181"/>
        <dbReference type="EC" id="4.2.99.18"/>
    </reaction>
</comment>
<protein>
    <recommendedName>
        <fullName evidence="7">8-oxoguanine DNA glycosylase/AP lyase</fullName>
    </recommendedName>
    <domain>
        <recommendedName>
            <fullName evidence="7">8-oxoguanine DNA glycosylase</fullName>
            <shortName evidence="7">8-oxoG DNA glycosylase</shortName>
            <ecNumber evidence="7">3.2.2.-</ecNumber>
        </recommendedName>
    </domain>
    <domain>
        <recommendedName>
            <fullName evidence="7">DNA-(apurinic or apyrimidinic site) lyase</fullName>
            <shortName evidence="7">AP lyase</shortName>
            <ecNumber evidence="7">4.2.99.18</ecNumber>
        </recommendedName>
    </domain>
</protein>
<dbReference type="Pfam" id="PF22175">
    <property type="entry name" value="Ogg-HhH"/>
    <property type="match status" value="1"/>
</dbReference>
<dbReference type="Gene3D" id="1.10.1670.10">
    <property type="entry name" value="Helix-hairpin-Helix base-excision DNA repair enzymes (C-terminal)"/>
    <property type="match status" value="1"/>
</dbReference>
<dbReference type="GO" id="GO:0006284">
    <property type="term" value="P:base-excision repair"/>
    <property type="evidence" value="ECO:0007669"/>
    <property type="project" value="UniProtKB-UniRule"/>
</dbReference>
<keyword evidence="5 7" id="KW-0511">Multifunctional enzyme</keyword>
<feature type="active site" evidence="7">
    <location>
        <position position="155"/>
    </location>
</feature>
<dbReference type="SUPFAM" id="SSF48150">
    <property type="entry name" value="DNA-glycosylase"/>
    <property type="match status" value="1"/>
</dbReference>
<keyword evidence="3 7" id="KW-0234">DNA repair</keyword>
<dbReference type="KEGG" id="mtp:Mthe_0319"/>
<dbReference type="PIRSF" id="PIRSF005954">
    <property type="entry name" value="Thrmst_ogg"/>
    <property type="match status" value="1"/>
</dbReference>
<dbReference type="OrthoDB" id="35941at2157"/>
<keyword evidence="4 7" id="KW-0456">Lyase</keyword>
<evidence type="ECO:0000256" key="2">
    <source>
        <dbReference type="ARBA" id="ARBA00022801"/>
    </source>
</evidence>
<evidence type="ECO:0000256" key="1">
    <source>
        <dbReference type="ARBA" id="ARBA00022763"/>
    </source>
</evidence>
<evidence type="ECO:0000259" key="8">
    <source>
        <dbReference type="SMART" id="SM00478"/>
    </source>
</evidence>
<dbReference type="HAMAP" id="MF_00241">
    <property type="entry name" value="Ogg"/>
    <property type="match status" value="1"/>
</dbReference>
<proteinExistence type="inferred from homology"/>
<keyword evidence="10" id="KW-1185">Reference proteome</keyword>